<keyword evidence="1" id="KW-0732">Signal</keyword>
<name>A0A2I6S9P1_9RHOO</name>
<dbReference type="InterPro" id="IPR029058">
    <property type="entry name" value="AB_hydrolase_fold"/>
</dbReference>
<dbReference type="SUPFAM" id="SSF53474">
    <property type="entry name" value="alpha/beta-Hydrolases"/>
    <property type="match status" value="1"/>
</dbReference>
<dbReference type="Proteomes" id="UP000242205">
    <property type="component" value="Chromosome"/>
</dbReference>
<dbReference type="RefSeq" id="WP_102248014.1">
    <property type="nucleotide sequence ID" value="NZ_CP025682.1"/>
</dbReference>
<dbReference type="InterPro" id="IPR003140">
    <property type="entry name" value="PLipase/COase/thioEstase"/>
</dbReference>
<dbReference type="OrthoDB" id="9765647at2"/>
<dbReference type="AlphaFoldDB" id="A0A2I6S9P1"/>
<proteinExistence type="predicted"/>
<dbReference type="GO" id="GO:0016787">
    <property type="term" value="F:hydrolase activity"/>
    <property type="evidence" value="ECO:0007669"/>
    <property type="project" value="UniProtKB-KW"/>
</dbReference>
<dbReference type="Pfam" id="PF02230">
    <property type="entry name" value="Abhydrolase_2"/>
    <property type="match status" value="1"/>
</dbReference>
<dbReference type="EMBL" id="CP025682">
    <property type="protein sequence ID" value="AUN95969.1"/>
    <property type="molecule type" value="Genomic_DNA"/>
</dbReference>
<feature type="domain" description="Phospholipase/carboxylesterase/thioesterase" evidence="3">
    <location>
        <begin position="119"/>
        <end position="222"/>
    </location>
</feature>
<evidence type="ECO:0000313" key="4">
    <source>
        <dbReference type="EMBL" id="AUN95969.1"/>
    </source>
</evidence>
<evidence type="ECO:0000313" key="5">
    <source>
        <dbReference type="Proteomes" id="UP000242205"/>
    </source>
</evidence>
<dbReference type="PANTHER" id="PTHR43037:SF5">
    <property type="entry name" value="FERULOYL ESTERASE"/>
    <property type="match status" value="1"/>
</dbReference>
<evidence type="ECO:0000256" key="2">
    <source>
        <dbReference type="ARBA" id="ARBA00022801"/>
    </source>
</evidence>
<evidence type="ECO:0000259" key="3">
    <source>
        <dbReference type="Pfam" id="PF02230"/>
    </source>
</evidence>
<dbReference type="PANTHER" id="PTHR43037">
    <property type="entry name" value="UNNAMED PRODUCT-RELATED"/>
    <property type="match status" value="1"/>
</dbReference>
<gene>
    <name evidence="4" type="ORF">C0099_14100</name>
</gene>
<dbReference type="Gene3D" id="3.40.50.1820">
    <property type="entry name" value="alpha/beta hydrolase"/>
    <property type="match status" value="1"/>
</dbReference>
<evidence type="ECO:0000256" key="1">
    <source>
        <dbReference type="ARBA" id="ARBA00022729"/>
    </source>
</evidence>
<dbReference type="KEGG" id="atw:C0099_14100"/>
<sequence>MFDLSLFGRLNFSHTKPTQPPFGPGRHYLGLSEERDYLLFVPESVDPTKPVKLLVLFHGAGGFPDKILKFFAEHAEREGFVILAPHSMLVTWDIVIGGSGPDIERLDKALSIVADHFDIDPQHFAFGGFSDGCSYSLFAGVTNGDLVSHVIAMSGGFLSVFMQHGAPKIFLSHGYQDEQLPFERAGKAKAEKLIEAGYDVHFVPFEGTHKLTPEIAQQAVDFFLDRDQPSSGKD</sequence>
<organism evidence="4 5">
    <name type="scientific">Pseudazoarcus pumilus</name>
    <dbReference type="NCBI Taxonomy" id="2067960"/>
    <lineage>
        <taxon>Bacteria</taxon>
        <taxon>Pseudomonadati</taxon>
        <taxon>Pseudomonadota</taxon>
        <taxon>Betaproteobacteria</taxon>
        <taxon>Rhodocyclales</taxon>
        <taxon>Zoogloeaceae</taxon>
        <taxon>Pseudazoarcus</taxon>
    </lineage>
</organism>
<dbReference type="InterPro" id="IPR050955">
    <property type="entry name" value="Plant_Biomass_Hydrol_Est"/>
</dbReference>
<keyword evidence="2" id="KW-0378">Hydrolase</keyword>
<keyword evidence="5" id="KW-1185">Reference proteome</keyword>
<protein>
    <submittedName>
        <fullName evidence="4">Esterase</fullName>
    </submittedName>
</protein>
<accession>A0A2I6S9P1</accession>
<reference evidence="4 5" key="1">
    <citation type="submission" date="2018-01" db="EMBL/GenBank/DDBJ databases">
        <authorList>
            <person name="Fu G.-Y."/>
        </authorList>
    </citation>
    <scope>NUCLEOTIDE SEQUENCE [LARGE SCALE GENOMIC DNA]</scope>
    <source>
        <strain evidence="4 5">SY39</strain>
    </source>
</reference>